<feature type="domain" description="DNA polymerase III beta sliding clamp N-terminal" evidence="12">
    <location>
        <begin position="1"/>
        <end position="119"/>
    </location>
</feature>
<evidence type="ECO:0000256" key="10">
    <source>
        <dbReference type="ARBA" id="ARBA00030988"/>
    </source>
</evidence>
<keyword evidence="4" id="KW-0963">Cytoplasm</keyword>
<keyword evidence="8" id="KW-0239">DNA-directed DNA polymerase</keyword>
<dbReference type="CDD" id="cd00140">
    <property type="entry name" value="beta_clamp"/>
    <property type="match status" value="1"/>
</dbReference>
<evidence type="ECO:0000256" key="7">
    <source>
        <dbReference type="ARBA" id="ARBA00022705"/>
    </source>
</evidence>
<keyword evidence="6" id="KW-0548">Nucleotidyltransferase</keyword>
<dbReference type="InterPro" id="IPR046938">
    <property type="entry name" value="DNA_clamp_sf"/>
</dbReference>
<keyword evidence="15" id="KW-1185">Reference proteome</keyword>
<sequence>MGITIERSVLSQAMKSAATIIKSANTIPILSNARLQAAGDRLEIVTSNIDVEYRQHVALASGGNLFTTVDARKLADLSGATDDGAQINLELKDDRLIAKAGRSRWVLPVLPPDDFPALPFESNRPTIEVPGKLLASIIARTAWSASTEQTRYYLCGIFIDPEDGKIRFTTTNGHTIASLTSEIAWPATTTSAIPMTMRTSSRRWTTSPRNCCALLRPAGSPAFTSRTGSCSAA</sequence>
<evidence type="ECO:0000256" key="8">
    <source>
        <dbReference type="ARBA" id="ARBA00022932"/>
    </source>
</evidence>
<evidence type="ECO:0000256" key="1">
    <source>
        <dbReference type="ARBA" id="ARBA00004496"/>
    </source>
</evidence>
<evidence type="ECO:0000256" key="2">
    <source>
        <dbReference type="ARBA" id="ARBA00010752"/>
    </source>
</evidence>
<dbReference type="EMBL" id="JBHLTM010000002">
    <property type="protein sequence ID" value="MFC0683026.1"/>
    <property type="molecule type" value="Genomic_DNA"/>
</dbReference>
<reference evidence="14 15" key="1">
    <citation type="submission" date="2024-09" db="EMBL/GenBank/DDBJ databases">
        <authorList>
            <person name="Sun Q."/>
            <person name="Mori K."/>
        </authorList>
    </citation>
    <scope>NUCLEOTIDE SEQUENCE [LARGE SCALE GENOMIC DNA]</scope>
    <source>
        <strain evidence="14 15">CICC 11035S</strain>
    </source>
</reference>
<dbReference type="InterPro" id="IPR022637">
    <property type="entry name" value="DNA_polIII_beta_cen"/>
</dbReference>
<accession>A0ABV6S1U2</accession>
<protein>
    <recommendedName>
        <fullName evidence="3">Beta sliding clamp</fullName>
    </recommendedName>
    <alternativeName>
        <fullName evidence="11">Beta-clamp processivity factor</fullName>
    </alternativeName>
    <alternativeName>
        <fullName evidence="10">DNA polymerase III beta sliding clamp subunit</fullName>
    </alternativeName>
</protein>
<evidence type="ECO:0000256" key="6">
    <source>
        <dbReference type="ARBA" id="ARBA00022695"/>
    </source>
</evidence>
<dbReference type="InterPro" id="IPR001001">
    <property type="entry name" value="DNA_polIII_beta"/>
</dbReference>
<keyword evidence="5" id="KW-0808">Transferase</keyword>
<evidence type="ECO:0000313" key="14">
    <source>
        <dbReference type="EMBL" id="MFC0683026.1"/>
    </source>
</evidence>
<keyword evidence="7" id="KW-0235">DNA replication</keyword>
<evidence type="ECO:0000313" key="15">
    <source>
        <dbReference type="Proteomes" id="UP001589858"/>
    </source>
</evidence>
<dbReference type="Proteomes" id="UP001589858">
    <property type="component" value="Unassembled WGS sequence"/>
</dbReference>
<dbReference type="InterPro" id="IPR022634">
    <property type="entry name" value="DNA_polIII_beta_N"/>
</dbReference>
<evidence type="ECO:0000256" key="11">
    <source>
        <dbReference type="ARBA" id="ARBA00033276"/>
    </source>
</evidence>
<evidence type="ECO:0000256" key="3">
    <source>
        <dbReference type="ARBA" id="ARBA00021035"/>
    </source>
</evidence>
<dbReference type="Gene3D" id="3.10.150.10">
    <property type="entry name" value="DNA Polymerase III, subunit A, domain 2"/>
    <property type="match status" value="2"/>
</dbReference>
<evidence type="ECO:0000256" key="9">
    <source>
        <dbReference type="ARBA" id="ARBA00023125"/>
    </source>
</evidence>
<name>A0ABV6S1U2_9SPHN</name>
<gene>
    <name evidence="14" type="ORF">ACFFF8_00295</name>
</gene>
<dbReference type="PANTHER" id="PTHR30478:SF0">
    <property type="entry name" value="BETA SLIDING CLAMP"/>
    <property type="match status" value="1"/>
</dbReference>
<comment type="caution">
    <text evidence="14">The sequence shown here is derived from an EMBL/GenBank/DDBJ whole genome shotgun (WGS) entry which is preliminary data.</text>
</comment>
<dbReference type="RefSeq" id="WP_267222873.1">
    <property type="nucleotide sequence ID" value="NZ_JAPCWC010000018.1"/>
</dbReference>
<proteinExistence type="inferred from homology"/>
<dbReference type="SUPFAM" id="SSF55979">
    <property type="entry name" value="DNA clamp"/>
    <property type="match status" value="2"/>
</dbReference>
<feature type="domain" description="DNA polymerase III beta sliding clamp central" evidence="13">
    <location>
        <begin position="129"/>
        <end position="187"/>
    </location>
</feature>
<evidence type="ECO:0000259" key="12">
    <source>
        <dbReference type="Pfam" id="PF00712"/>
    </source>
</evidence>
<evidence type="ECO:0000256" key="5">
    <source>
        <dbReference type="ARBA" id="ARBA00022679"/>
    </source>
</evidence>
<comment type="similarity">
    <text evidence="2">Belongs to the beta sliding clamp family.</text>
</comment>
<dbReference type="Pfam" id="PF00712">
    <property type="entry name" value="DNA_pol3_beta"/>
    <property type="match status" value="1"/>
</dbReference>
<dbReference type="PANTHER" id="PTHR30478">
    <property type="entry name" value="DNA POLYMERASE III SUBUNIT BETA"/>
    <property type="match status" value="1"/>
</dbReference>
<dbReference type="Pfam" id="PF02767">
    <property type="entry name" value="DNA_pol3_beta_2"/>
    <property type="match status" value="1"/>
</dbReference>
<keyword evidence="9" id="KW-0238">DNA-binding</keyword>
<organism evidence="14 15">
    <name type="scientific">Novosphingobium clariflavum</name>
    <dbReference type="NCBI Taxonomy" id="2029884"/>
    <lineage>
        <taxon>Bacteria</taxon>
        <taxon>Pseudomonadati</taxon>
        <taxon>Pseudomonadota</taxon>
        <taxon>Alphaproteobacteria</taxon>
        <taxon>Sphingomonadales</taxon>
        <taxon>Sphingomonadaceae</taxon>
        <taxon>Novosphingobium</taxon>
    </lineage>
</organism>
<evidence type="ECO:0000256" key="4">
    <source>
        <dbReference type="ARBA" id="ARBA00022490"/>
    </source>
</evidence>
<dbReference type="SMART" id="SM00480">
    <property type="entry name" value="POL3Bc"/>
    <property type="match status" value="1"/>
</dbReference>
<comment type="subcellular location">
    <subcellularLocation>
        <location evidence="1">Cytoplasm</location>
    </subcellularLocation>
</comment>
<evidence type="ECO:0000259" key="13">
    <source>
        <dbReference type="Pfam" id="PF02767"/>
    </source>
</evidence>